<dbReference type="STRING" id="62062.ENSHHUP00000068998"/>
<reference evidence="3" key="1">
    <citation type="submission" date="2018-06" db="EMBL/GenBank/DDBJ databases">
        <title>Genome assembly of Danube salmon.</title>
        <authorList>
            <person name="Macqueen D.J."/>
            <person name="Gundappa M.K."/>
        </authorList>
    </citation>
    <scope>NUCLEOTIDE SEQUENCE [LARGE SCALE GENOMIC DNA]</scope>
</reference>
<keyword evidence="3" id="KW-1185">Reference proteome</keyword>
<evidence type="ECO:0000313" key="3">
    <source>
        <dbReference type="Proteomes" id="UP000314982"/>
    </source>
</evidence>
<sequence length="142" mass="15901">MNFSNKCYPSPLVLPSEVRKSKCVMKVPKGTSDYQATWIVDEEDENGEEDEVSTDDEEDDDAMMDESIDGEDLDSQVMSSLGCCLRLWLGGGSNKGGPDQRYDEHMDEAEEGEGLKCYREARANEMFPDEVSTPLDQSAKNR</sequence>
<dbReference type="AlphaFoldDB" id="A0A4W5Q3L2"/>
<evidence type="ECO:0000313" key="2">
    <source>
        <dbReference type="Ensembl" id="ENSHHUP00000068998.1"/>
    </source>
</evidence>
<name>A0A4W5Q3L2_9TELE</name>
<accession>A0A4W5Q3L2</accession>
<evidence type="ECO:0000256" key="1">
    <source>
        <dbReference type="SAM" id="MobiDB-lite"/>
    </source>
</evidence>
<reference evidence="2" key="3">
    <citation type="submission" date="2025-09" db="UniProtKB">
        <authorList>
            <consortium name="Ensembl"/>
        </authorList>
    </citation>
    <scope>IDENTIFICATION</scope>
</reference>
<dbReference type="Proteomes" id="UP000314982">
    <property type="component" value="Unassembled WGS sequence"/>
</dbReference>
<dbReference type="Ensembl" id="ENSHHUT00000071313.1">
    <property type="protein sequence ID" value="ENSHHUP00000068998.1"/>
    <property type="gene ID" value="ENSHHUG00000040677.1"/>
</dbReference>
<protein>
    <submittedName>
        <fullName evidence="2">Uncharacterized protein</fullName>
    </submittedName>
</protein>
<organism evidence="2 3">
    <name type="scientific">Hucho hucho</name>
    <name type="common">huchen</name>
    <dbReference type="NCBI Taxonomy" id="62062"/>
    <lineage>
        <taxon>Eukaryota</taxon>
        <taxon>Metazoa</taxon>
        <taxon>Chordata</taxon>
        <taxon>Craniata</taxon>
        <taxon>Vertebrata</taxon>
        <taxon>Euteleostomi</taxon>
        <taxon>Actinopterygii</taxon>
        <taxon>Neopterygii</taxon>
        <taxon>Teleostei</taxon>
        <taxon>Protacanthopterygii</taxon>
        <taxon>Salmoniformes</taxon>
        <taxon>Salmonidae</taxon>
        <taxon>Salmoninae</taxon>
        <taxon>Hucho</taxon>
    </lineage>
</organism>
<feature type="region of interest" description="Disordered" evidence="1">
    <location>
        <begin position="41"/>
        <end position="62"/>
    </location>
</feature>
<reference evidence="2" key="2">
    <citation type="submission" date="2025-08" db="UniProtKB">
        <authorList>
            <consortium name="Ensembl"/>
        </authorList>
    </citation>
    <scope>IDENTIFICATION</scope>
</reference>
<proteinExistence type="predicted"/>